<dbReference type="InterPro" id="IPR004846">
    <property type="entry name" value="T2SS/T3SS_dom"/>
</dbReference>
<dbReference type="OrthoDB" id="9775455at2"/>
<name>A0A1H0SES9_9BACT</name>
<dbReference type="NCBIfam" id="TIGR02519">
    <property type="entry name" value="pilus_MshL"/>
    <property type="match status" value="1"/>
</dbReference>
<evidence type="ECO:0000259" key="3">
    <source>
        <dbReference type="Pfam" id="PF00263"/>
    </source>
</evidence>
<proteinExistence type="inferred from homology"/>
<dbReference type="PROSITE" id="PS51257">
    <property type="entry name" value="PROKAR_LIPOPROTEIN"/>
    <property type="match status" value="1"/>
</dbReference>
<feature type="chain" id="PRO_5011787741" evidence="2">
    <location>
        <begin position="22"/>
        <end position="570"/>
    </location>
</feature>
<evidence type="ECO:0000313" key="4">
    <source>
        <dbReference type="EMBL" id="SDP40019.1"/>
    </source>
</evidence>
<dbReference type="PANTHER" id="PTHR30332">
    <property type="entry name" value="PROBABLE GENERAL SECRETION PATHWAY PROTEIN D"/>
    <property type="match status" value="1"/>
</dbReference>
<evidence type="ECO:0000313" key="5">
    <source>
        <dbReference type="Proteomes" id="UP000199073"/>
    </source>
</evidence>
<feature type="signal peptide" evidence="2">
    <location>
        <begin position="1"/>
        <end position="21"/>
    </location>
</feature>
<accession>A0A1H0SES9</accession>
<dbReference type="STRING" id="91360.SAMN05660330_02654"/>
<keyword evidence="2" id="KW-0732">Signal</keyword>
<dbReference type="GO" id="GO:0009306">
    <property type="term" value="P:protein secretion"/>
    <property type="evidence" value="ECO:0007669"/>
    <property type="project" value="InterPro"/>
</dbReference>
<dbReference type="PRINTS" id="PR00811">
    <property type="entry name" value="BCTERIALGSPD"/>
</dbReference>
<dbReference type="EMBL" id="FNJI01000018">
    <property type="protein sequence ID" value="SDP40019.1"/>
    <property type="molecule type" value="Genomic_DNA"/>
</dbReference>
<dbReference type="Proteomes" id="UP000199073">
    <property type="component" value="Unassembled WGS sequence"/>
</dbReference>
<dbReference type="Pfam" id="PF00263">
    <property type="entry name" value="Secretin"/>
    <property type="match status" value="1"/>
</dbReference>
<dbReference type="InterPro" id="IPR050810">
    <property type="entry name" value="Bact_Secretion_Sys_Channel"/>
</dbReference>
<comment type="similarity">
    <text evidence="1">Belongs to the bacterial secretin family.</text>
</comment>
<dbReference type="InterPro" id="IPR013358">
    <property type="entry name" value="Pilus_biogenesis_MshL"/>
</dbReference>
<keyword evidence="5" id="KW-1185">Reference proteome</keyword>
<protein>
    <submittedName>
        <fullName evidence="4">General secretion pathway protein D</fullName>
    </submittedName>
</protein>
<sequence length="570" mass="62412">MMAIKKAFLSGSLLLLSLSIASCFSDPQQHGSAPSQETMKPAESVVEAPPKPATLPVTYQMASYVVDRTGEEDISIAAESVLKVGARITSTQGPQPLWDIVKRLVALKGMNVSWASDVDRNVLVDVDINADDDFYQALDNMLRQVDYFHEVHGKTLVIKYRETRSFQIAMPFTKQNYTTEVGGNVLGGGDTSNDIGGTIQLDSKDNKFDIWENIETNLQTVFNIYTSTKAEQAVRAAADMKADAKADPSEDSNVTATPTPPRGATGFYLIDKPVGIITVTAPRPMLEKIEDYFATLKKALYRQISIEAKIIEVQLSDASSIGINWSNVLKDFSINGAVQFGANGQVYPFVYNNPEVNGSRTYLGEDQGSFFKTIDPGQFVSKISLSPANFNVLLNALKEEGDTRILSNPKLSVMNGQPALITVGKNVTYIDEIKSDSETDSDIITFTVETERILSGIGMSLTATILGNDEIIMNLVPITSELEPIEYIDVGNLGGKVGLPVVNVREMSTTVKVRDGEMLVIGGLISNVDQKNGEFAPILGDIPLLRYLFGYEEKQTLKRELIILLRPRII</sequence>
<feature type="domain" description="Type II/III secretion system secretin-like" evidence="3">
    <location>
        <begin position="396"/>
        <end position="570"/>
    </location>
</feature>
<gene>
    <name evidence="4" type="ORF">SAMN05660330_02654</name>
</gene>
<organism evidence="4 5">
    <name type="scientific">Desulforhopalus singaporensis</name>
    <dbReference type="NCBI Taxonomy" id="91360"/>
    <lineage>
        <taxon>Bacteria</taxon>
        <taxon>Pseudomonadati</taxon>
        <taxon>Thermodesulfobacteriota</taxon>
        <taxon>Desulfobulbia</taxon>
        <taxon>Desulfobulbales</taxon>
        <taxon>Desulfocapsaceae</taxon>
        <taxon>Desulforhopalus</taxon>
    </lineage>
</organism>
<dbReference type="PANTHER" id="PTHR30332:SF17">
    <property type="entry name" value="TYPE IV PILIATION SYSTEM PROTEIN DR_0774-RELATED"/>
    <property type="match status" value="1"/>
</dbReference>
<dbReference type="InterPro" id="IPR001775">
    <property type="entry name" value="GspD/PilQ"/>
</dbReference>
<evidence type="ECO:0000256" key="1">
    <source>
        <dbReference type="RuleBase" id="RU004003"/>
    </source>
</evidence>
<dbReference type="AlphaFoldDB" id="A0A1H0SES9"/>
<evidence type="ECO:0000256" key="2">
    <source>
        <dbReference type="SAM" id="SignalP"/>
    </source>
</evidence>
<dbReference type="GO" id="GO:0015627">
    <property type="term" value="C:type II protein secretion system complex"/>
    <property type="evidence" value="ECO:0007669"/>
    <property type="project" value="TreeGrafter"/>
</dbReference>
<reference evidence="4 5" key="1">
    <citation type="submission" date="2016-10" db="EMBL/GenBank/DDBJ databases">
        <authorList>
            <person name="de Groot N.N."/>
        </authorList>
    </citation>
    <scope>NUCLEOTIDE SEQUENCE [LARGE SCALE GENOMIC DNA]</scope>
    <source>
        <strain evidence="4 5">DSM 12130</strain>
    </source>
</reference>